<protein>
    <submittedName>
        <fullName evidence="3">Uncharacterized protein</fullName>
    </submittedName>
</protein>
<reference evidence="3" key="1">
    <citation type="submission" date="2022-11" db="UniProtKB">
        <authorList>
            <consortium name="WormBaseParasite"/>
        </authorList>
    </citation>
    <scope>IDENTIFICATION</scope>
</reference>
<keyword evidence="1" id="KW-1133">Transmembrane helix</keyword>
<evidence type="ECO:0000313" key="2">
    <source>
        <dbReference type="Proteomes" id="UP000887540"/>
    </source>
</evidence>
<feature type="transmembrane region" description="Helical" evidence="1">
    <location>
        <begin position="21"/>
        <end position="40"/>
    </location>
</feature>
<dbReference type="AlphaFoldDB" id="A0A914DUL9"/>
<feature type="transmembrane region" description="Helical" evidence="1">
    <location>
        <begin position="46"/>
        <end position="67"/>
    </location>
</feature>
<organism evidence="2 3">
    <name type="scientific">Acrobeloides nanus</name>
    <dbReference type="NCBI Taxonomy" id="290746"/>
    <lineage>
        <taxon>Eukaryota</taxon>
        <taxon>Metazoa</taxon>
        <taxon>Ecdysozoa</taxon>
        <taxon>Nematoda</taxon>
        <taxon>Chromadorea</taxon>
        <taxon>Rhabditida</taxon>
        <taxon>Tylenchina</taxon>
        <taxon>Cephalobomorpha</taxon>
        <taxon>Cephaloboidea</taxon>
        <taxon>Cephalobidae</taxon>
        <taxon>Acrobeloides</taxon>
    </lineage>
</organism>
<sequence length="102" mass="11944">MSDNANYIDIILNGIDTIFDILMIVGVLTSLFLIILLIYFKVYHLNMRLLLINIPFTYIVILLAYIIKRIHERFGVLETINHYIDLFVDLAGYIDSTCLYRL</sequence>
<keyword evidence="1" id="KW-0812">Transmembrane</keyword>
<evidence type="ECO:0000256" key="1">
    <source>
        <dbReference type="SAM" id="Phobius"/>
    </source>
</evidence>
<name>A0A914DUL9_9BILA</name>
<keyword evidence="2" id="KW-1185">Reference proteome</keyword>
<evidence type="ECO:0000313" key="3">
    <source>
        <dbReference type="WBParaSite" id="ACRNAN_scaffold4207.g14047.t1"/>
    </source>
</evidence>
<dbReference type="WBParaSite" id="ACRNAN_scaffold4207.g14047.t1">
    <property type="protein sequence ID" value="ACRNAN_scaffold4207.g14047.t1"/>
    <property type="gene ID" value="ACRNAN_scaffold4207.g14047"/>
</dbReference>
<dbReference type="Proteomes" id="UP000887540">
    <property type="component" value="Unplaced"/>
</dbReference>
<proteinExistence type="predicted"/>
<keyword evidence="1" id="KW-0472">Membrane</keyword>
<accession>A0A914DUL9</accession>